<reference evidence="2" key="1">
    <citation type="submission" date="2019-02" db="EMBL/GenBank/DDBJ databases">
        <authorList>
            <person name="Gruber-Vodicka R. H."/>
            <person name="Seah K. B. B."/>
        </authorList>
    </citation>
    <scope>NUCLEOTIDE SEQUENCE</scope>
    <source>
        <strain evidence="2">BECK_DK161</strain>
    </source>
</reference>
<dbReference type="AlphaFoldDB" id="A0A450TMI2"/>
<keyword evidence="1" id="KW-0472">Membrane</keyword>
<evidence type="ECO:0000256" key="1">
    <source>
        <dbReference type="SAM" id="Phobius"/>
    </source>
</evidence>
<proteinExistence type="predicted"/>
<feature type="transmembrane region" description="Helical" evidence="1">
    <location>
        <begin position="136"/>
        <end position="156"/>
    </location>
</feature>
<feature type="transmembrane region" description="Helical" evidence="1">
    <location>
        <begin position="6"/>
        <end position="32"/>
    </location>
</feature>
<keyword evidence="1" id="KW-0812">Transmembrane</keyword>
<evidence type="ECO:0000313" key="2">
    <source>
        <dbReference type="EMBL" id="VFJ68926.1"/>
    </source>
</evidence>
<gene>
    <name evidence="2" type="ORF">BECKDK2373C_GA0170839_11992</name>
</gene>
<name>A0A450TMI2_9GAMM</name>
<accession>A0A450TMI2</accession>
<protein>
    <submittedName>
        <fullName evidence="2">Uncharacterized protein</fullName>
    </submittedName>
</protein>
<sequence length="169" mass="18172">MKKRVVLAMVVAAGVSTAIALLLFYLVTTLLAEHYIAITGKLMHHDPDENKALLHLVSQGSVLGSLGGSLYIGQLLNNYIAKGELPFIEEHCVHNYFLYAMLIPLKGLIAGIIGATIVGGVIFLAGGLELLSKGHLFIIGCSCICGYSEMFLQQVVDLTMVRLKKVGDT</sequence>
<dbReference type="EMBL" id="CAADEY010000199">
    <property type="protein sequence ID" value="VFJ68926.1"/>
    <property type="molecule type" value="Genomic_DNA"/>
</dbReference>
<feature type="transmembrane region" description="Helical" evidence="1">
    <location>
        <begin position="96"/>
        <end position="124"/>
    </location>
</feature>
<keyword evidence="1" id="KW-1133">Transmembrane helix</keyword>
<organism evidence="2">
    <name type="scientific">Candidatus Kentrum sp. DK</name>
    <dbReference type="NCBI Taxonomy" id="2126562"/>
    <lineage>
        <taxon>Bacteria</taxon>
        <taxon>Pseudomonadati</taxon>
        <taxon>Pseudomonadota</taxon>
        <taxon>Gammaproteobacteria</taxon>
        <taxon>Candidatus Kentrum</taxon>
    </lineage>
</organism>